<sequence length="76" mass="8418">MEIVWASAVTGAFGVLMLLIEKGRRENVRDHGFVKDRLDSLKEDIADIDSDLSVIELKIDGHLSDHVSASLKKGKK</sequence>
<dbReference type="EMBL" id="LR796443">
    <property type="protein sequence ID" value="CAB4145194.1"/>
    <property type="molecule type" value="Genomic_DNA"/>
</dbReference>
<gene>
    <name evidence="6" type="ORF">UFOVP1002_160</name>
    <name evidence="7" type="ORF">UFOVP1217_35</name>
    <name evidence="8" type="ORF">UFOVP1343_19</name>
    <name evidence="9" type="ORF">UFOVP1438_68</name>
    <name evidence="12" type="ORF">UFOVP1541_117</name>
    <name evidence="10" type="ORF">UFOVP1592_64</name>
    <name evidence="1" type="ORF">UFOVP465_113</name>
    <name evidence="2" type="ORF">UFOVP666_159</name>
    <name evidence="3" type="ORF">UFOVP727_48</name>
    <name evidence="11" type="ORF">UFOVP741_51</name>
    <name evidence="4" type="ORF">UFOVP819_187</name>
    <name evidence="5" type="ORF">UFOVP926_88</name>
</gene>
<name>A0A6J5SQ91_9CAUD</name>
<dbReference type="EMBL" id="LR797452">
    <property type="protein sequence ID" value="CAB4217692.1"/>
    <property type="molecule type" value="Genomic_DNA"/>
</dbReference>
<evidence type="ECO:0000313" key="3">
    <source>
        <dbReference type="EMBL" id="CAB4160071.1"/>
    </source>
</evidence>
<reference evidence="10" key="1">
    <citation type="submission" date="2020-05" db="EMBL/GenBank/DDBJ databases">
        <authorList>
            <person name="Chiriac C."/>
            <person name="Salcher M."/>
            <person name="Ghai R."/>
            <person name="Kavagutti S V."/>
        </authorList>
    </citation>
    <scope>NUCLEOTIDE SEQUENCE</scope>
</reference>
<evidence type="ECO:0000313" key="5">
    <source>
        <dbReference type="EMBL" id="CAB4172245.1"/>
    </source>
</evidence>
<dbReference type="EMBL" id="LR797177">
    <property type="protein sequence ID" value="CAB4191468.1"/>
    <property type="molecule type" value="Genomic_DNA"/>
</dbReference>
<protein>
    <submittedName>
        <fullName evidence="10">Uncharacterized protein</fullName>
    </submittedName>
</protein>
<dbReference type="EMBL" id="LR797305">
    <property type="protein sequence ID" value="CAB4199962.1"/>
    <property type="molecule type" value="Genomic_DNA"/>
</dbReference>
<organism evidence="10">
    <name type="scientific">uncultured Caudovirales phage</name>
    <dbReference type="NCBI Taxonomy" id="2100421"/>
    <lineage>
        <taxon>Viruses</taxon>
        <taxon>Duplodnaviria</taxon>
        <taxon>Heunggongvirae</taxon>
        <taxon>Uroviricota</taxon>
        <taxon>Caudoviricetes</taxon>
        <taxon>Peduoviridae</taxon>
        <taxon>Maltschvirus</taxon>
        <taxon>Maltschvirus maltsch</taxon>
    </lineage>
</organism>
<evidence type="ECO:0000313" key="2">
    <source>
        <dbReference type="EMBL" id="CAB4156788.1"/>
    </source>
</evidence>
<evidence type="ECO:0000313" key="7">
    <source>
        <dbReference type="EMBL" id="CAB4191468.1"/>
    </source>
</evidence>
<evidence type="ECO:0000313" key="6">
    <source>
        <dbReference type="EMBL" id="CAB4178409.1"/>
    </source>
</evidence>
<evidence type="ECO:0000313" key="1">
    <source>
        <dbReference type="EMBL" id="CAB4145194.1"/>
    </source>
</evidence>
<dbReference type="EMBL" id="LR796644">
    <property type="protein sequence ID" value="CAB4156788.1"/>
    <property type="molecule type" value="Genomic_DNA"/>
</dbReference>
<dbReference type="EMBL" id="LR796762">
    <property type="protein sequence ID" value="CAB4164918.1"/>
    <property type="molecule type" value="Genomic_DNA"/>
</dbReference>
<dbReference type="EMBL" id="LR797395">
    <property type="protein sequence ID" value="CAB4213100.1"/>
    <property type="molecule type" value="Genomic_DNA"/>
</dbReference>
<evidence type="ECO:0000313" key="4">
    <source>
        <dbReference type="EMBL" id="CAB4164918.1"/>
    </source>
</evidence>
<dbReference type="EMBL" id="LR796698">
    <property type="protein sequence ID" value="CAB4160071.1"/>
    <property type="molecule type" value="Genomic_DNA"/>
</dbReference>
<evidence type="ECO:0000313" key="10">
    <source>
        <dbReference type="EMBL" id="CAB4217692.1"/>
    </source>
</evidence>
<proteinExistence type="predicted"/>
<dbReference type="EMBL" id="LR796878">
    <property type="protein sequence ID" value="CAB4172245.1"/>
    <property type="molecule type" value="Genomic_DNA"/>
</dbReference>
<evidence type="ECO:0000313" key="9">
    <source>
        <dbReference type="EMBL" id="CAB4213100.1"/>
    </source>
</evidence>
<dbReference type="EMBL" id="LR798395">
    <property type="protein sequence ID" value="CAB5228998.1"/>
    <property type="molecule type" value="Genomic_DNA"/>
</dbReference>
<accession>A0A6J5SQ91</accession>
<evidence type="ECO:0000313" key="12">
    <source>
        <dbReference type="EMBL" id="CAB5228998.1"/>
    </source>
</evidence>
<evidence type="ECO:0000313" key="8">
    <source>
        <dbReference type="EMBL" id="CAB4199962.1"/>
    </source>
</evidence>
<dbReference type="EMBL" id="LR796961">
    <property type="protein sequence ID" value="CAB4178409.1"/>
    <property type="molecule type" value="Genomic_DNA"/>
</dbReference>
<evidence type="ECO:0000313" key="11">
    <source>
        <dbReference type="EMBL" id="CAB5225109.1"/>
    </source>
</evidence>
<dbReference type="EMBL" id="LR798341">
    <property type="protein sequence ID" value="CAB5225109.1"/>
    <property type="molecule type" value="Genomic_DNA"/>
</dbReference>